<dbReference type="InterPro" id="IPR008775">
    <property type="entry name" value="Phytyl_CoA_dOase-like"/>
</dbReference>
<dbReference type="Pfam" id="PF05721">
    <property type="entry name" value="PhyH"/>
    <property type="match status" value="1"/>
</dbReference>
<proteinExistence type="predicted"/>
<keyword evidence="2" id="KW-0408">Iron</keyword>
<evidence type="ECO:0000313" key="4">
    <source>
        <dbReference type="EMBL" id="RAK54680.1"/>
    </source>
</evidence>
<dbReference type="PANTHER" id="PTHR20883">
    <property type="entry name" value="PHYTANOYL-COA DIOXYGENASE DOMAIN CONTAINING 1"/>
    <property type="match status" value="1"/>
</dbReference>
<dbReference type="GO" id="GO:0016706">
    <property type="term" value="F:2-oxoglutarate-dependent dioxygenase activity"/>
    <property type="evidence" value="ECO:0007669"/>
    <property type="project" value="UniProtKB-ARBA"/>
</dbReference>
<keyword evidence="4" id="KW-0560">Oxidoreductase</keyword>
<gene>
    <name evidence="4" type="ORF">DJ017_09175</name>
</gene>
<evidence type="ECO:0000256" key="3">
    <source>
        <dbReference type="SAM" id="MobiDB-lite"/>
    </source>
</evidence>
<evidence type="ECO:0000256" key="2">
    <source>
        <dbReference type="ARBA" id="ARBA00023004"/>
    </source>
</evidence>
<keyword evidence="4" id="KW-0223">Dioxygenase</keyword>
<dbReference type="OrthoDB" id="9796766at2"/>
<evidence type="ECO:0000313" key="5">
    <source>
        <dbReference type="Proteomes" id="UP000249254"/>
    </source>
</evidence>
<feature type="compositionally biased region" description="Basic and acidic residues" evidence="3">
    <location>
        <begin position="1"/>
        <end position="13"/>
    </location>
</feature>
<dbReference type="Proteomes" id="UP000249254">
    <property type="component" value="Unassembled WGS sequence"/>
</dbReference>
<dbReference type="GO" id="GO:0005506">
    <property type="term" value="F:iron ion binding"/>
    <property type="evidence" value="ECO:0007669"/>
    <property type="project" value="UniProtKB-ARBA"/>
</dbReference>
<dbReference type="EMBL" id="QFYQ01000001">
    <property type="protein sequence ID" value="RAK54680.1"/>
    <property type="molecule type" value="Genomic_DNA"/>
</dbReference>
<accession>A0A328AIS3</accession>
<keyword evidence="1" id="KW-0479">Metal-binding</keyword>
<feature type="region of interest" description="Disordered" evidence="3">
    <location>
        <begin position="1"/>
        <end position="21"/>
    </location>
</feature>
<dbReference type="AlphaFoldDB" id="A0A328AIS3"/>
<name>A0A328AIS3_9CAUL</name>
<sequence>MVSSDRSPERSRPEISAPRAPATRRIWSVEAANVDSSRTGSTEALLAMIQCWREAGTMDTASVGFDTELHEARMREAGYTVIDGFLDSGALETFREALAPYRGTHRGRNDFEGFNTERIYTLVARGRIFETIATDPRLMALIGRFLQPNFLLSASHAISLNPGETAQDIHSDDGFYRQRRPRPPIGISVIGAIDDFTRANGATEIVPGSHLWGEPGDPGRPNDLAEMEAMLVPMEIPAGAALVFCGTLLHRGGANVTDRPRLAFTNQYCEPWARPQENFWLAVPREQVREMSPCAQSLLGYEIAPPFLGMVSASHPAKTLEPGWMPPVVAQRP</sequence>
<comment type="caution">
    <text evidence="4">The sequence shown here is derived from an EMBL/GenBank/DDBJ whole genome shotgun (WGS) entry which is preliminary data.</text>
</comment>
<keyword evidence="5" id="KW-1185">Reference proteome</keyword>
<reference evidence="5" key="1">
    <citation type="submission" date="2018-05" db="EMBL/GenBank/DDBJ databases">
        <authorList>
            <person name="Li X."/>
        </authorList>
    </citation>
    <scope>NUCLEOTIDE SEQUENCE [LARGE SCALE GENOMIC DNA]</scope>
    <source>
        <strain evidence="5">LX32</strain>
    </source>
</reference>
<organism evidence="4 5">
    <name type="scientific">Phenylobacterium soli</name>
    <dbReference type="NCBI Taxonomy" id="2170551"/>
    <lineage>
        <taxon>Bacteria</taxon>
        <taxon>Pseudomonadati</taxon>
        <taxon>Pseudomonadota</taxon>
        <taxon>Alphaproteobacteria</taxon>
        <taxon>Caulobacterales</taxon>
        <taxon>Caulobacteraceae</taxon>
        <taxon>Phenylobacterium</taxon>
    </lineage>
</organism>
<dbReference type="Gene3D" id="2.60.120.620">
    <property type="entry name" value="q2cbj1_9rhob like domain"/>
    <property type="match status" value="1"/>
</dbReference>
<dbReference type="PANTHER" id="PTHR20883:SF15">
    <property type="entry name" value="PHYTANOYL-COA DIOXYGENASE DOMAIN-CONTAINING PROTEIN 1"/>
    <property type="match status" value="1"/>
</dbReference>
<protein>
    <submittedName>
        <fullName evidence="4">Phytanoyl-CoA dioxygenase family protein</fullName>
    </submittedName>
</protein>
<evidence type="ECO:0000256" key="1">
    <source>
        <dbReference type="ARBA" id="ARBA00022723"/>
    </source>
</evidence>
<dbReference type="SUPFAM" id="SSF51197">
    <property type="entry name" value="Clavaminate synthase-like"/>
    <property type="match status" value="1"/>
</dbReference>